<protein>
    <recommendedName>
        <fullName evidence="5">Membrane-bound transcription factor site-2 protease</fullName>
        <ecNumber evidence="4">3.4.24.85</ecNumber>
    </recommendedName>
    <alternativeName>
        <fullName evidence="9">Endopeptidase S2P</fullName>
    </alternativeName>
</protein>
<feature type="transmembrane region" description="Helical" evidence="11">
    <location>
        <begin position="470"/>
        <end position="494"/>
    </location>
</feature>
<dbReference type="OrthoDB" id="69989at2759"/>
<dbReference type="Proteomes" id="UP000283509">
    <property type="component" value="Unassembled WGS sequence"/>
</dbReference>
<dbReference type="GO" id="GO:0004222">
    <property type="term" value="F:metalloendopeptidase activity"/>
    <property type="evidence" value="ECO:0007669"/>
    <property type="project" value="InterPro"/>
</dbReference>
<evidence type="ECO:0000259" key="13">
    <source>
        <dbReference type="Pfam" id="PF02163"/>
    </source>
</evidence>
<comment type="catalytic activity">
    <reaction evidence="1">
        <text>Cleaves several transcription factors that are type-2 transmembrane proteins within membrane-spanning domains. Known substrates include sterol regulatory element-binding protein (SREBP) -1, SREBP-2 and forms of the transcriptional activator ATF6. SREBP-2 is cleaved at the site 477-DRSRILL-|-CVLTFLCLSFNPLTSLLQWGGA-505. The residues Asn-Pro, 11 residues distal to the site of cleavage in the membrane-spanning domain, are important for cleavage by S2P endopeptidase. Replacement of either of these residues does not prevent cleavage, but there is no cleavage if both of these residues are replaced.</text>
        <dbReference type="EC" id="3.4.24.85"/>
    </reaction>
</comment>
<evidence type="ECO:0000256" key="2">
    <source>
        <dbReference type="ARBA" id="ARBA00004127"/>
    </source>
</evidence>
<dbReference type="EC" id="3.4.24.85" evidence="4"/>
<evidence type="ECO:0000313" key="14">
    <source>
        <dbReference type="EMBL" id="ROT83118.1"/>
    </source>
</evidence>
<dbReference type="PANTHER" id="PTHR13325">
    <property type="entry name" value="PROTEASE M50 MEMBRANE-BOUND TRANSCRIPTION FACTOR SITE 2 PROTEASE"/>
    <property type="match status" value="1"/>
</dbReference>
<proteinExistence type="inferred from homology"/>
<dbReference type="InterPro" id="IPR001193">
    <property type="entry name" value="MBTPS2"/>
</dbReference>
<dbReference type="GO" id="GO:1905897">
    <property type="term" value="P:regulation of response to endoplasmic reticulum stress"/>
    <property type="evidence" value="ECO:0007669"/>
    <property type="project" value="TreeGrafter"/>
</dbReference>
<keyword evidence="6 11" id="KW-0812">Transmembrane</keyword>
<dbReference type="InterPro" id="IPR008915">
    <property type="entry name" value="Peptidase_M50"/>
</dbReference>
<comment type="subcellular location">
    <subcellularLocation>
        <location evidence="2">Endomembrane system</location>
        <topology evidence="2">Multi-pass membrane protein</topology>
    </subcellularLocation>
</comment>
<evidence type="ECO:0000256" key="5">
    <source>
        <dbReference type="ARBA" id="ARBA00014400"/>
    </source>
</evidence>
<keyword evidence="15" id="KW-1185">Reference proteome</keyword>
<evidence type="ECO:0000256" key="7">
    <source>
        <dbReference type="ARBA" id="ARBA00022989"/>
    </source>
</evidence>
<organism evidence="14 15">
    <name type="scientific">Penaeus vannamei</name>
    <name type="common">Whiteleg shrimp</name>
    <name type="synonym">Litopenaeus vannamei</name>
    <dbReference type="NCBI Taxonomy" id="6689"/>
    <lineage>
        <taxon>Eukaryota</taxon>
        <taxon>Metazoa</taxon>
        <taxon>Ecdysozoa</taxon>
        <taxon>Arthropoda</taxon>
        <taxon>Crustacea</taxon>
        <taxon>Multicrustacea</taxon>
        <taxon>Malacostraca</taxon>
        <taxon>Eumalacostraca</taxon>
        <taxon>Eucarida</taxon>
        <taxon>Decapoda</taxon>
        <taxon>Dendrobranchiata</taxon>
        <taxon>Penaeoidea</taxon>
        <taxon>Penaeidae</taxon>
        <taxon>Penaeus</taxon>
    </lineage>
</organism>
<dbReference type="SUPFAM" id="SSF50156">
    <property type="entry name" value="PDZ domain-like"/>
    <property type="match status" value="1"/>
</dbReference>
<dbReference type="PANTHER" id="PTHR13325:SF3">
    <property type="entry name" value="MEMBRANE-BOUND TRANSCRIPTION FACTOR SITE-2 PROTEASE"/>
    <property type="match status" value="1"/>
</dbReference>
<evidence type="ECO:0000256" key="9">
    <source>
        <dbReference type="ARBA" id="ARBA00032658"/>
    </source>
</evidence>
<dbReference type="InterPro" id="IPR036034">
    <property type="entry name" value="PDZ_sf"/>
</dbReference>
<dbReference type="GO" id="GO:0031293">
    <property type="term" value="P:membrane protein intracellular domain proteolysis"/>
    <property type="evidence" value="ECO:0007669"/>
    <property type="project" value="TreeGrafter"/>
</dbReference>
<feature type="transmembrane region" description="Helical" evidence="11">
    <location>
        <begin position="426"/>
        <end position="449"/>
    </location>
</feature>
<keyword evidence="14" id="KW-0378">Hydrolase</keyword>
<keyword evidence="14" id="KW-0645">Protease</keyword>
<feature type="chain" id="PRO_5019404104" description="Membrane-bound transcription factor site-2 protease" evidence="12">
    <location>
        <begin position="19"/>
        <end position="495"/>
    </location>
</feature>
<feature type="transmembrane region" description="Helical" evidence="11">
    <location>
        <begin position="193"/>
        <end position="214"/>
    </location>
</feature>
<keyword evidence="12" id="KW-0732">Signal</keyword>
<accession>A0A423U341</accession>
<evidence type="ECO:0000256" key="8">
    <source>
        <dbReference type="ARBA" id="ARBA00023136"/>
    </source>
</evidence>
<evidence type="ECO:0000256" key="1">
    <source>
        <dbReference type="ARBA" id="ARBA00001350"/>
    </source>
</evidence>
<evidence type="ECO:0000256" key="10">
    <source>
        <dbReference type="ARBA" id="ARBA00045828"/>
    </source>
</evidence>
<comment type="function">
    <text evidence="10">Zinc metalloprotease that mediates intramembrane proteolysis of proteins such as ATF6, ATF6B, SREBF1/SREBP1 and SREBF2/SREBP2. Catalyzes the second step in the proteolytic activation of the sterol regulatory element-binding proteins (SREBPs) SREBF1/SREBP1 and SREBF2/SREBP2: cleaves SREBPs within the first transmembrane segment, thereby releasing the N-terminal segment with a portion of the transmembrane segment attached. Mature N-terminal SREBP fragments shuttle to the nucleus and activate gene transcription. Also mediates the second step in the proteolytic activation of the cyclic AMP-dependent transcription factor ATF-6 (ATF6 and ATF6B). Involved in intramembrane proteolysis during bone formation. In astrocytes and osteoblasts, upon DNA damage and ER stress, mediates the second step of the regulated intramembrane proteolytic activation of the transcription factor CREB3L1, leading to the inhibition of cell-cycle progression.</text>
</comment>
<reference evidence="14 15" key="2">
    <citation type="submission" date="2019-01" db="EMBL/GenBank/DDBJ databases">
        <title>The decoding of complex shrimp genome reveals the adaptation for benthos swimmer, frequently molting mechanism and breeding impact on genome.</title>
        <authorList>
            <person name="Sun Y."/>
            <person name="Gao Y."/>
            <person name="Yu Y."/>
        </authorList>
    </citation>
    <scope>NUCLEOTIDE SEQUENCE [LARGE SCALE GENOMIC DNA]</scope>
    <source>
        <tissue evidence="14">Muscle</tissue>
    </source>
</reference>
<evidence type="ECO:0000256" key="11">
    <source>
        <dbReference type="SAM" id="Phobius"/>
    </source>
</evidence>
<dbReference type="Gene3D" id="2.30.42.10">
    <property type="match status" value="1"/>
</dbReference>
<keyword evidence="7 11" id="KW-1133">Transmembrane helix</keyword>
<evidence type="ECO:0000256" key="3">
    <source>
        <dbReference type="ARBA" id="ARBA00009989"/>
    </source>
</evidence>
<evidence type="ECO:0000256" key="12">
    <source>
        <dbReference type="SAM" id="SignalP"/>
    </source>
</evidence>
<dbReference type="AlphaFoldDB" id="A0A423U341"/>
<feature type="domain" description="Peptidase M50" evidence="13">
    <location>
        <begin position="129"/>
        <end position="474"/>
    </location>
</feature>
<feature type="transmembrane region" description="Helical" evidence="11">
    <location>
        <begin position="125"/>
        <end position="142"/>
    </location>
</feature>
<feature type="signal peptide" evidence="12">
    <location>
        <begin position="1"/>
        <end position="18"/>
    </location>
</feature>
<evidence type="ECO:0000256" key="6">
    <source>
        <dbReference type="ARBA" id="ARBA00022692"/>
    </source>
</evidence>
<evidence type="ECO:0000313" key="15">
    <source>
        <dbReference type="Proteomes" id="UP000283509"/>
    </source>
</evidence>
<comment type="caution">
    <text evidence="14">The sequence shown here is derived from an EMBL/GenBank/DDBJ whole genome shotgun (WGS) entry which is preliminary data.</text>
</comment>
<evidence type="ECO:0000256" key="4">
    <source>
        <dbReference type="ARBA" id="ARBA00012347"/>
    </source>
</evidence>
<gene>
    <name evidence="14" type="ORF">C7M84_023711</name>
</gene>
<dbReference type="GO" id="GO:0016020">
    <property type="term" value="C:membrane"/>
    <property type="evidence" value="ECO:0007669"/>
    <property type="project" value="InterPro"/>
</dbReference>
<dbReference type="GO" id="GO:0005737">
    <property type="term" value="C:cytoplasm"/>
    <property type="evidence" value="ECO:0007669"/>
    <property type="project" value="TreeGrafter"/>
</dbReference>
<comment type="similarity">
    <text evidence="3">Belongs to the peptidase M50A family.</text>
</comment>
<keyword evidence="8 11" id="KW-0472">Membrane</keyword>
<sequence length="495" mass="54880">MDLMTFLSVILLIHSALYFTDQFLKSCLNIPYMYFLDNVGLTVRPLQLHWFTTAFNRAVTKWALWRPRFFKVWFTIGAMVVGLLLLPSIFLLISGLINYLRPGTDPSVQALQPIVPGVNLPIKELPYYFATLLVASIIHEAGHAIAAVKEDVHVNGFGFVLMFILPGAFVDVPTEEIRTLTPFRQLKILCAGVWHNIVLVLLAVALGLSVPYILQPLYIHGRGMTVLSLTQDSPARGPTGLSTGDVITALNKCPVRSMEDWRECLVTSIKSDQMGFCVPESVVHTYDETIHHAFEGADGSVQCCSGDSEAHLCFELLEDRDSDKGVAAMQPFSCLPARMAISLSTKTCINSVACPADSHCLAPSLRNASRLLQISRRGQKGELKDDVLYLGPPAYLFHTVTLTSYIPKFSFVPLTWPGTLETLCDYMIKFSGALAVLNMVPVLHLDGYWIFGAMIDLFLASRCDQVTRRIVHVIITIMGSVLLFLNIVLGIWSIL</sequence>
<name>A0A423U341_PENVA</name>
<dbReference type="STRING" id="6689.A0A423U341"/>
<dbReference type="Pfam" id="PF02163">
    <property type="entry name" value="Peptidase_M50"/>
    <property type="match status" value="1"/>
</dbReference>
<dbReference type="GO" id="GO:0012505">
    <property type="term" value="C:endomembrane system"/>
    <property type="evidence" value="ECO:0007669"/>
    <property type="project" value="UniProtKB-SubCell"/>
</dbReference>
<dbReference type="PRINTS" id="PR01000">
    <property type="entry name" value="SREBPS2PTASE"/>
</dbReference>
<feature type="transmembrane region" description="Helical" evidence="11">
    <location>
        <begin position="72"/>
        <end position="97"/>
    </location>
</feature>
<reference evidence="14 15" key="1">
    <citation type="submission" date="2018-04" db="EMBL/GenBank/DDBJ databases">
        <authorList>
            <person name="Zhang X."/>
            <person name="Yuan J."/>
            <person name="Li F."/>
            <person name="Xiang J."/>
        </authorList>
    </citation>
    <scope>NUCLEOTIDE SEQUENCE [LARGE SCALE GENOMIC DNA]</scope>
    <source>
        <tissue evidence="14">Muscle</tissue>
    </source>
</reference>
<feature type="transmembrane region" description="Helical" evidence="11">
    <location>
        <begin position="154"/>
        <end position="173"/>
    </location>
</feature>
<dbReference type="EMBL" id="QCYY01000735">
    <property type="protein sequence ID" value="ROT83118.1"/>
    <property type="molecule type" value="Genomic_DNA"/>
</dbReference>